<comment type="caution">
    <text evidence="3">The sequence shown here is derived from an EMBL/GenBank/DDBJ whole genome shotgun (WGS) entry which is preliminary data.</text>
</comment>
<feature type="signal peptide" evidence="2">
    <location>
        <begin position="1"/>
        <end position="20"/>
    </location>
</feature>
<dbReference type="Proteomes" id="UP001604277">
    <property type="component" value="Unassembled WGS sequence"/>
</dbReference>
<feature type="region of interest" description="Disordered" evidence="1">
    <location>
        <begin position="145"/>
        <end position="182"/>
    </location>
</feature>
<keyword evidence="2" id="KW-0732">Signal</keyword>
<dbReference type="AlphaFoldDB" id="A0ABD1S634"/>
<feature type="chain" id="PRO_5044748863" evidence="2">
    <location>
        <begin position="21"/>
        <end position="217"/>
    </location>
</feature>
<proteinExistence type="predicted"/>
<accession>A0ABD1S634</accession>
<evidence type="ECO:0000256" key="2">
    <source>
        <dbReference type="SAM" id="SignalP"/>
    </source>
</evidence>
<evidence type="ECO:0000313" key="4">
    <source>
        <dbReference type="Proteomes" id="UP001604277"/>
    </source>
</evidence>
<sequence length="217" mass="24544">MANPTIVAALLLSLLVFNEASTITTTVTTTTIEEEEENPGRFRQCQKQVQGRQFRYCKKLMMQGSPYNEEPFLNMDLATSTPLKKIHQPPFIHHSTRKRHANIKPHYKYPSPPPLVPQYISFKRIHHGKAYNCFCCCPFGSLGPQRSRHRQNHRDNHHNRGGGEPRKVSTMPATGAGAPLPLLPEVHDTRTSLEYGQPQPQSATTIREAMLPTVARN</sequence>
<feature type="compositionally biased region" description="Basic residues" evidence="1">
    <location>
        <begin position="146"/>
        <end position="160"/>
    </location>
</feature>
<gene>
    <name evidence="3" type="ORF">Fot_39961</name>
</gene>
<reference evidence="4" key="1">
    <citation type="submission" date="2024-07" db="EMBL/GenBank/DDBJ databases">
        <title>Two chromosome-level genome assemblies of Korean endemic species Abeliophyllum distichum and Forsythia ovata (Oleaceae).</title>
        <authorList>
            <person name="Jang H."/>
        </authorList>
    </citation>
    <scope>NUCLEOTIDE SEQUENCE [LARGE SCALE GENOMIC DNA]</scope>
</reference>
<keyword evidence="4" id="KW-1185">Reference proteome</keyword>
<evidence type="ECO:0000256" key="1">
    <source>
        <dbReference type="SAM" id="MobiDB-lite"/>
    </source>
</evidence>
<organism evidence="3 4">
    <name type="scientific">Forsythia ovata</name>
    <dbReference type="NCBI Taxonomy" id="205694"/>
    <lineage>
        <taxon>Eukaryota</taxon>
        <taxon>Viridiplantae</taxon>
        <taxon>Streptophyta</taxon>
        <taxon>Embryophyta</taxon>
        <taxon>Tracheophyta</taxon>
        <taxon>Spermatophyta</taxon>
        <taxon>Magnoliopsida</taxon>
        <taxon>eudicotyledons</taxon>
        <taxon>Gunneridae</taxon>
        <taxon>Pentapetalae</taxon>
        <taxon>asterids</taxon>
        <taxon>lamiids</taxon>
        <taxon>Lamiales</taxon>
        <taxon>Oleaceae</taxon>
        <taxon>Forsythieae</taxon>
        <taxon>Forsythia</taxon>
    </lineage>
</organism>
<dbReference type="EMBL" id="JBFOLJ010000011">
    <property type="protein sequence ID" value="KAL2496204.1"/>
    <property type="molecule type" value="Genomic_DNA"/>
</dbReference>
<evidence type="ECO:0000313" key="3">
    <source>
        <dbReference type="EMBL" id="KAL2496204.1"/>
    </source>
</evidence>
<name>A0ABD1S634_9LAMI</name>
<protein>
    <submittedName>
        <fullName evidence="3">Uncharacterized protein</fullName>
    </submittedName>
</protein>